<organism evidence="12 13">
    <name type="scientific">Perkinsus olseni</name>
    <name type="common">Perkinsus atlanticus</name>
    <dbReference type="NCBI Taxonomy" id="32597"/>
    <lineage>
        <taxon>Eukaryota</taxon>
        <taxon>Sar</taxon>
        <taxon>Alveolata</taxon>
        <taxon>Perkinsozoa</taxon>
        <taxon>Perkinsea</taxon>
        <taxon>Perkinsida</taxon>
        <taxon>Perkinsidae</taxon>
        <taxon>Perkinsus</taxon>
    </lineage>
</organism>
<dbReference type="Gene3D" id="3.50.50.60">
    <property type="entry name" value="FAD/NAD(P)-binding domain"/>
    <property type="match status" value="1"/>
</dbReference>
<reference evidence="12 13" key="1">
    <citation type="submission" date="2020-04" db="EMBL/GenBank/DDBJ databases">
        <title>Perkinsus olseni comparative genomics.</title>
        <authorList>
            <person name="Bogema D.R."/>
        </authorList>
    </citation>
    <scope>NUCLEOTIDE SEQUENCE [LARGE SCALE GENOMIC DNA]</scope>
    <source>
        <strain evidence="12 13">ATCC PRA-207</strain>
    </source>
</reference>
<dbReference type="Pfam" id="PF01266">
    <property type="entry name" value="DAO"/>
    <property type="match status" value="1"/>
</dbReference>
<comment type="caution">
    <text evidence="12">The sequence shown here is derived from an EMBL/GenBank/DDBJ whole genome shotgun (WGS) entry which is preliminary data.</text>
</comment>
<proteinExistence type="inferred from homology"/>
<feature type="short sequence motif" description="FFD box" evidence="7">
    <location>
        <begin position="130"/>
        <end position="146"/>
    </location>
</feature>
<evidence type="ECO:0000256" key="8">
    <source>
        <dbReference type="PROSITE-ProRule" id="PRU00869"/>
    </source>
</evidence>
<dbReference type="SUPFAM" id="SSF51905">
    <property type="entry name" value="FAD/NAD(P)-binding domain"/>
    <property type="match status" value="1"/>
</dbReference>
<dbReference type="InterPro" id="IPR036188">
    <property type="entry name" value="FAD/NAD-bd_sf"/>
</dbReference>
<evidence type="ECO:0000313" key="12">
    <source>
        <dbReference type="EMBL" id="KAF4744842.1"/>
    </source>
</evidence>
<feature type="region of interest" description="Disordered" evidence="9">
    <location>
        <begin position="70"/>
        <end position="99"/>
    </location>
</feature>
<dbReference type="InterPro" id="IPR038299">
    <property type="entry name" value="DAO_C_sf"/>
</dbReference>
<feature type="domain" description="FFD box profile" evidence="10">
    <location>
        <begin position="130"/>
        <end position="146"/>
    </location>
</feature>
<sequence length="908" mass="99838">DLTVLEGASQRSGVLSDPAIVSMQKNAPTVATNGMPRQRGYYNRGGYGKGYGKGYNYGKGYGKGYNYGYRRHQNRNRRSGPSGPVGELVPNENPEAKAEVKEEFDLAASAEKLEKPDETTVSTAGTTVRTGYDKTKGFFDDISCDALDRRENTMPSFDPTRREKLREADKETFGPMALQRRPFGGNVDSLMSFATRLLGKTVKYGTVVGGSALGASCGYVYFTTPPAIPASGYRNFTPRTGRKESMDRLKSEVFDIVVVGGGATGASVALDGASRGLKVALLERADFSSGTSSRSTKLLHGGVRYLKDAIFNLDYKMLVLVYEALRERAHMLHCSPFMTQPLAILMPLYKPWDILMMWAGLKMYEFCGNIATLFSPGLPNSYWVSKSNSLHMFPLLKNEGLLGSVMYYDGQQNDSRVCLHIAMTAAVENYIDGWEAATVANHTNVLSVTKDEQGMCSGVKAKDELTGETFEVTGKMVINATGPFSDIIRKDANPEERELVAAAAGAHLVMPKSYSSPACGMLIPETADGRVLFYLPWEGNTVVGTTDVKSDLTPLPKPTTAELDFIVEESVKYLSLNKEDIRQDITAAWSGLRPLVRDPKAADTSKMSRDHEVVIDSTTGLVSIMGGKWTTCRLMAEDCLNKALDHHRGRVSAKYGCRTFRLALLGSHGGKFSVGHGYDFDVLADRMAMELNRSYGVDLDDAVHLTKSYGTYAPELCEFGQTTNTLSPLLPRQSFLRTELLWAVDREMAESVVDVIAYRTRMAFVDPVGTKAILPEIVNIIGDRKGWDKKKRAAEMEKAKQFLRTMTYGESPLAVEGVDKSSGRINHVGGRMGLQSLRDNIAGASKFCNNPIFEVEAVRELNKLTLSTQLPINPSYLRTMMSPLLSDTISESNDDIIVADIGQLRRYQ</sequence>
<dbReference type="InterPro" id="IPR031656">
    <property type="entry name" value="DAO_C"/>
</dbReference>
<keyword evidence="13" id="KW-1185">Reference proteome</keyword>
<evidence type="ECO:0000313" key="13">
    <source>
        <dbReference type="Proteomes" id="UP000553632"/>
    </source>
</evidence>
<dbReference type="GO" id="GO:0006072">
    <property type="term" value="P:glycerol-3-phosphate metabolic process"/>
    <property type="evidence" value="ECO:0007669"/>
    <property type="project" value="InterPro"/>
</dbReference>
<dbReference type="Pfam" id="PF16901">
    <property type="entry name" value="DAO_C"/>
    <property type="match status" value="1"/>
</dbReference>
<keyword evidence="5" id="KW-0274">FAD</keyword>
<gene>
    <name evidence="12" type="primary">GUT2_4</name>
    <name evidence="12" type="ORF">FOZ63_010523</name>
</gene>
<evidence type="ECO:0000256" key="4">
    <source>
        <dbReference type="ARBA" id="ARBA00022630"/>
    </source>
</evidence>
<dbReference type="Gene3D" id="1.10.8.870">
    <property type="entry name" value="Alpha-glycerophosphate oxidase, cap domain"/>
    <property type="match status" value="1"/>
</dbReference>
<dbReference type="InterPro" id="IPR019050">
    <property type="entry name" value="FDF_dom"/>
</dbReference>
<dbReference type="PANTHER" id="PTHR11985">
    <property type="entry name" value="GLYCEROL-3-PHOSPHATE DEHYDROGENASE"/>
    <property type="match status" value="1"/>
</dbReference>
<dbReference type="InterPro" id="IPR000447">
    <property type="entry name" value="G3P_DH_FAD-dep"/>
</dbReference>
<dbReference type="PRINTS" id="PR01001">
    <property type="entry name" value="FADG3PDH"/>
</dbReference>
<dbReference type="GO" id="GO:0005739">
    <property type="term" value="C:mitochondrion"/>
    <property type="evidence" value="ECO:0007669"/>
    <property type="project" value="TreeGrafter"/>
</dbReference>
<protein>
    <recommendedName>
        <fullName evidence="3">glycerol-3-phosphate dehydrogenase</fullName>
        <ecNumber evidence="3">1.1.5.3</ecNumber>
    </recommendedName>
</protein>
<dbReference type="EC" id="1.1.5.3" evidence="3"/>
<evidence type="ECO:0000259" key="11">
    <source>
        <dbReference type="PROSITE" id="PS51536"/>
    </source>
</evidence>
<comment type="similarity">
    <text evidence="2">Belongs to the FAD-dependent glycerol-3-phosphate dehydrogenase family.</text>
</comment>
<name>A0A7J6TJJ3_PEROL</name>
<evidence type="ECO:0000256" key="6">
    <source>
        <dbReference type="ARBA" id="ARBA00023002"/>
    </source>
</evidence>
<dbReference type="EMBL" id="JABANO010010616">
    <property type="protein sequence ID" value="KAF4744842.1"/>
    <property type="molecule type" value="Genomic_DNA"/>
</dbReference>
<evidence type="ECO:0000256" key="1">
    <source>
        <dbReference type="ARBA" id="ARBA00001974"/>
    </source>
</evidence>
<dbReference type="PROSITE" id="PS51536">
    <property type="entry name" value="TFG"/>
    <property type="match status" value="1"/>
</dbReference>
<feature type="short sequence motif" description="TFG box" evidence="8">
    <location>
        <begin position="157"/>
        <end position="177"/>
    </location>
</feature>
<dbReference type="InterPro" id="IPR025761">
    <property type="entry name" value="FFD_box"/>
</dbReference>
<dbReference type="PANTHER" id="PTHR11985:SF15">
    <property type="entry name" value="GLYCEROL-3-PHOSPHATE DEHYDROGENASE, MITOCHONDRIAL"/>
    <property type="match status" value="1"/>
</dbReference>
<dbReference type="SMART" id="SM01199">
    <property type="entry name" value="FDF"/>
    <property type="match status" value="1"/>
</dbReference>
<comment type="cofactor">
    <cofactor evidence="1">
        <name>FAD</name>
        <dbReference type="ChEBI" id="CHEBI:57692"/>
    </cofactor>
</comment>
<dbReference type="AlphaFoldDB" id="A0A7J6TJJ3"/>
<dbReference type="Gene3D" id="3.30.9.10">
    <property type="entry name" value="D-Amino Acid Oxidase, subunit A, domain 2"/>
    <property type="match status" value="1"/>
</dbReference>
<evidence type="ECO:0000259" key="10">
    <source>
        <dbReference type="PROSITE" id="PS51513"/>
    </source>
</evidence>
<evidence type="ECO:0000256" key="3">
    <source>
        <dbReference type="ARBA" id="ARBA00013029"/>
    </source>
</evidence>
<feature type="domain" description="TFG box profile" evidence="11">
    <location>
        <begin position="157"/>
        <end position="177"/>
    </location>
</feature>
<feature type="non-terminal residue" evidence="12">
    <location>
        <position position="1"/>
    </location>
</feature>
<dbReference type="InterPro" id="IPR006076">
    <property type="entry name" value="FAD-dep_OxRdtase"/>
</dbReference>
<dbReference type="InterPro" id="IPR025768">
    <property type="entry name" value="TFG_box"/>
</dbReference>
<keyword evidence="6" id="KW-0560">Oxidoreductase</keyword>
<evidence type="ECO:0000256" key="9">
    <source>
        <dbReference type="SAM" id="MobiDB-lite"/>
    </source>
</evidence>
<evidence type="ECO:0000256" key="2">
    <source>
        <dbReference type="ARBA" id="ARBA00007330"/>
    </source>
</evidence>
<accession>A0A7J6TJJ3</accession>
<keyword evidence="4" id="KW-0285">Flavoprotein</keyword>
<evidence type="ECO:0000256" key="7">
    <source>
        <dbReference type="PROSITE-ProRule" id="PRU00846"/>
    </source>
</evidence>
<dbReference type="GO" id="GO:0004368">
    <property type="term" value="F:glycerol-3-phosphate dehydrogenase (quinone) activity"/>
    <property type="evidence" value="ECO:0007669"/>
    <property type="project" value="UniProtKB-EC"/>
</dbReference>
<evidence type="ECO:0000256" key="5">
    <source>
        <dbReference type="ARBA" id="ARBA00022827"/>
    </source>
</evidence>
<dbReference type="PROSITE" id="PS51513">
    <property type="entry name" value="FFD"/>
    <property type="match status" value="1"/>
</dbReference>
<dbReference type="Proteomes" id="UP000553632">
    <property type="component" value="Unassembled WGS sequence"/>
</dbReference>